<dbReference type="InterPro" id="IPR029018">
    <property type="entry name" value="Hex-like_dom2"/>
</dbReference>
<dbReference type="Proteomes" id="UP000516117">
    <property type="component" value="Chromosome"/>
</dbReference>
<keyword evidence="10" id="KW-1185">Reference proteome</keyword>
<evidence type="ECO:0000256" key="2">
    <source>
        <dbReference type="ARBA" id="ARBA00006285"/>
    </source>
</evidence>
<evidence type="ECO:0000256" key="1">
    <source>
        <dbReference type="ARBA" id="ARBA00001231"/>
    </source>
</evidence>
<dbReference type="SUPFAM" id="SSF51445">
    <property type="entry name" value="(Trans)glycosidases"/>
    <property type="match status" value="1"/>
</dbReference>
<dbReference type="Pfam" id="PF00728">
    <property type="entry name" value="Glyco_hydro_20"/>
    <property type="match status" value="1"/>
</dbReference>
<evidence type="ECO:0000313" key="9">
    <source>
        <dbReference type="EMBL" id="QNP55314.1"/>
    </source>
</evidence>
<dbReference type="AlphaFoldDB" id="A0A7H0H448"/>
<evidence type="ECO:0000313" key="10">
    <source>
        <dbReference type="Proteomes" id="UP000516117"/>
    </source>
</evidence>
<feature type="active site" description="Proton donor" evidence="6">
    <location>
        <position position="309"/>
    </location>
</feature>
<dbReference type="InterPro" id="IPR015883">
    <property type="entry name" value="Glyco_hydro_20_cat"/>
</dbReference>
<dbReference type="GO" id="GO:0005975">
    <property type="term" value="P:carbohydrate metabolic process"/>
    <property type="evidence" value="ECO:0007669"/>
    <property type="project" value="InterPro"/>
</dbReference>
<dbReference type="EC" id="3.2.1.52" evidence="3"/>
<evidence type="ECO:0000256" key="4">
    <source>
        <dbReference type="ARBA" id="ARBA00022801"/>
    </source>
</evidence>
<organism evidence="9 10">
    <name type="scientific">Tessaracoccus defluvii</name>
    <dbReference type="NCBI Taxonomy" id="1285901"/>
    <lineage>
        <taxon>Bacteria</taxon>
        <taxon>Bacillati</taxon>
        <taxon>Actinomycetota</taxon>
        <taxon>Actinomycetes</taxon>
        <taxon>Propionibacteriales</taxon>
        <taxon>Propionibacteriaceae</taxon>
        <taxon>Tessaracoccus</taxon>
    </lineage>
</organism>
<proteinExistence type="inferred from homology"/>
<dbReference type="InterPro" id="IPR017853">
    <property type="entry name" value="GH"/>
</dbReference>
<dbReference type="EMBL" id="CP060789">
    <property type="protein sequence ID" value="QNP55314.1"/>
    <property type="molecule type" value="Genomic_DNA"/>
</dbReference>
<dbReference type="PIRSF" id="PIRSF001093">
    <property type="entry name" value="B-hxosamndse_ab_euk"/>
    <property type="match status" value="1"/>
</dbReference>
<keyword evidence="4" id="KW-0378">Hydrolase</keyword>
<dbReference type="KEGG" id="tdf:H9L22_13945"/>
<dbReference type="CDD" id="cd06563">
    <property type="entry name" value="GH20_chitobiase-like"/>
    <property type="match status" value="1"/>
</dbReference>
<accession>A0A7H0H448</accession>
<dbReference type="SUPFAM" id="SSF55545">
    <property type="entry name" value="beta-N-acetylhexosaminidase-like domain"/>
    <property type="match status" value="1"/>
</dbReference>
<dbReference type="PANTHER" id="PTHR22600">
    <property type="entry name" value="BETA-HEXOSAMINIDASE"/>
    <property type="match status" value="1"/>
</dbReference>
<dbReference type="PANTHER" id="PTHR22600:SF57">
    <property type="entry name" value="BETA-N-ACETYLHEXOSAMINIDASE"/>
    <property type="match status" value="1"/>
</dbReference>
<dbReference type="RefSeq" id="WP_187720449.1">
    <property type="nucleotide sequence ID" value="NZ_BAABBL010000011.1"/>
</dbReference>
<dbReference type="GO" id="GO:0030203">
    <property type="term" value="P:glycosaminoglycan metabolic process"/>
    <property type="evidence" value="ECO:0007669"/>
    <property type="project" value="TreeGrafter"/>
</dbReference>
<gene>
    <name evidence="9" type="ORF">H9L22_13945</name>
</gene>
<evidence type="ECO:0000259" key="7">
    <source>
        <dbReference type="Pfam" id="PF00728"/>
    </source>
</evidence>
<evidence type="ECO:0000256" key="5">
    <source>
        <dbReference type="ARBA" id="ARBA00023295"/>
    </source>
</evidence>
<dbReference type="InterPro" id="IPR025705">
    <property type="entry name" value="Beta_hexosaminidase_sua/sub"/>
</dbReference>
<feature type="domain" description="Glycoside hydrolase family 20 catalytic" evidence="7">
    <location>
        <begin position="126"/>
        <end position="476"/>
    </location>
</feature>
<dbReference type="GO" id="GO:0004563">
    <property type="term" value="F:beta-N-acetylhexosaminidase activity"/>
    <property type="evidence" value="ECO:0007669"/>
    <property type="project" value="UniProtKB-EC"/>
</dbReference>
<dbReference type="Gene3D" id="3.20.20.80">
    <property type="entry name" value="Glycosidases"/>
    <property type="match status" value="1"/>
</dbReference>
<reference evidence="9 10" key="1">
    <citation type="submission" date="2020-08" db="EMBL/GenBank/DDBJ databases">
        <title>Genome sequence of Tessaracoccus defluvii JCM 17540T.</title>
        <authorList>
            <person name="Hyun D.-W."/>
            <person name="Bae J.-W."/>
        </authorList>
    </citation>
    <scope>NUCLEOTIDE SEQUENCE [LARGE SCALE GENOMIC DNA]</scope>
    <source>
        <strain evidence="9 10">JCM 17540</strain>
    </source>
</reference>
<comment type="catalytic activity">
    <reaction evidence="1">
        <text>Hydrolysis of terminal non-reducing N-acetyl-D-hexosamine residues in N-acetyl-beta-D-hexosaminides.</text>
        <dbReference type="EC" id="3.2.1.52"/>
    </reaction>
</comment>
<evidence type="ECO:0000256" key="6">
    <source>
        <dbReference type="PIRSR" id="PIRSR625705-1"/>
    </source>
</evidence>
<evidence type="ECO:0000256" key="3">
    <source>
        <dbReference type="ARBA" id="ARBA00012663"/>
    </source>
</evidence>
<dbReference type="GO" id="GO:0016020">
    <property type="term" value="C:membrane"/>
    <property type="evidence" value="ECO:0007669"/>
    <property type="project" value="TreeGrafter"/>
</dbReference>
<keyword evidence="5" id="KW-0326">Glycosidase</keyword>
<dbReference type="PRINTS" id="PR00738">
    <property type="entry name" value="GLHYDRLASE20"/>
</dbReference>
<protein>
    <recommendedName>
        <fullName evidence="3">beta-N-acetylhexosaminidase</fullName>
        <ecNumber evidence="3">3.2.1.52</ecNumber>
    </recommendedName>
</protein>
<comment type="similarity">
    <text evidence="2">Belongs to the glycosyl hydrolase 20 family.</text>
</comment>
<dbReference type="Gene3D" id="3.30.379.10">
    <property type="entry name" value="Chitobiase/beta-hexosaminidase domain 2-like"/>
    <property type="match status" value="1"/>
</dbReference>
<evidence type="ECO:0000259" key="8">
    <source>
        <dbReference type="Pfam" id="PF02838"/>
    </source>
</evidence>
<sequence length="510" mass="55317">MRLLPTPTTVAWGEGGFSLPNPLPVRGGGPAAETLAERLLIAAGVRTVAGEGSGVAFRADDSLAPESYSLSVTDDGVEISSADDAGAGWAVQTLLQLLPVQVYGPGPMEPADLVAPAVEIYDEPAFAWRGSHIDVARHFLPMDGLLRHLDVMAAHKLNVLHLHLTDDQGWRLPVTKYPLLTETGAVRPGTLLGHQPPWEGLDTDDVAEHDGRPHGGHYTAEELRRLVARAGRLGITVMPEVDLPGHTEAVLAAYPELGACDHVRHPRTAFGVSEHVLRLSDEVIEFCRDVLDAAMELFPGSPIHIGGDECPSDHWFTDPVSRATMAQHGLTTGAEAQAWFERQICAHVLAAGRRVVAWDEVLEMGAPEGTTVMVWRRKEAIAQAAAQGFDVIAASGEYTYLDYSQYEEGQPLSIGGPLPLARCAELADELRLEPGSQEHLLGGQFQLWTEYVRNWASAEYQMWPRGSAVAQQLWAGQAAESGSLHGLGRHLSRLTAMQVNWCRLPFVTEE</sequence>
<dbReference type="Pfam" id="PF02838">
    <property type="entry name" value="Glyco_hydro_20b"/>
    <property type="match status" value="1"/>
</dbReference>
<feature type="domain" description="Beta-hexosaminidase bacterial type N-terminal" evidence="8">
    <location>
        <begin position="2"/>
        <end position="122"/>
    </location>
</feature>
<dbReference type="InterPro" id="IPR015882">
    <property type="entry name" value="HEX_bac_N"/>
</dbReference>
<name>A0A7H0H448_9ACTN</name>